<dbReference type="PANTHER" id="PTHR43386:SF23">
    <property type="entry name" value="ABC TRANSPORTER"/>
    <property type="match status" value="1"/>
</dbReference>
<evidence type="ECO:0000259" key="10">
    <source>
        <dbReference type="Pfam" id="PF00582"/>
    </source>
</evidence>
<dbReference type="InterPro" id="IPR050366">
    <property type="entry name" value="BP-dependent_transpt_permease"/>
</dbReference>
<keyword evidence="3" id="KW-1003">Cell membrane</keyword>
<gene>
    <name evidence="11" type="ORF">HDA41_007509</name>
</gene>
<feature type="transmembrane region" description="Helical" evidence="8">
    <location>
        <begin position="27"/>
        <end position="46"/>
    </location>
</feature>
<dbReference type="Pfam" id="PF00582">
    <property type="entry name" value="Usp"/>
    <property type="match status" value="2"/>
</dbReference>
<comment type="caution">
    <text evidence="11">The sequence shown here is derived from an EMBL/GenBank/DDBJ whole genome shotgun (WGS) entry which is preliminary data.</text>
</comment>
<dbReference type="InterPro" id="IPR000515">
    <property type="entry name" value="MetI-like"/>
</dbReference>
<keyword evidence="4 8" id="KW-0812">Transmembrane</keyword>
<dbReference type="InterPro" id="IPR035906">
    <property type="entry name" value="MetI-like_sf"/>
</dbReference>
<dbReference type="SUPFAM" id="SSF52402">
    <property type="entry name" value="Adenine nucleotide alpha hydrolases-like"/>
    <property type="match status" value="1"/>
</dbReference>
<evidence type="ECO:0000256" key="2">
    <source>
        <dbReference type="ARBA" id="ARBA00022448"/>
    </source>
</evidence>
<evidence type="ECO:0000313" key="12">
    <source>
        <dbReference type="Proteomes" id="UP000590647"/>
    </source>
</evidence>
<organism evidence="11 12">
    <name type="scientific">Streptomyces caelestis</name>
    <dbReference type="NCBI Taxonomy" id="36816"/>
    <lineage>
        <taxon>Bacteria</taxon>
        <taxon>Bacillati</taxon>
        <taxon>Actinomycetota</taxon>
        <taxon>Actinomycetes</taxon>
        <taxon>Kitasatosporales</taxon>
        <taxon>Streptomycetaceae</taxon>
        <taxon>Streptomyces</taxon>
    </lineage>
</organism>
<name>A0A7W9HC38_9ACTN</name>
<comment type="subcellular location">
    <subcellularLocation>
        <location evidence="1">Cell membrane</location>
        <topology evidence="1">Multi-pass membrane protein</topology>
    </subcellularLocation>
</comment>
<keyword evidence="6 8" id="KW-0472">Membrane</keyword>
<evidence type="ECO:0000256" key="5">
    <source>
        <dbReference type="ARBA" id="ARBA00022989"/>
    </source>
</evidence>
<keyword evidence="2" id="KW-0813">Transport</keyword>
<dbReference type="CDD" id="cd06261">
    <property type="entry name" value="TM_PBP2"/>
    <property type="match status" value="1"/>
</dbReference>
<accession>A0A7W9HC38</accession>
<evidence type="ECO:0000313" key="11">
    <source>
        <dbReference type="EMBL" id="MBB5799545.1"/>
    </source>
</evidence>
<protein>
    <submittedName>
        <fullName evidence="11">ABC-type dipeptide/oligopeptide/nickel transport system permease subunit</fullName>
    </submittedName>
</protein>
<evidence type="ECO:0000259" key="9">
    <source>
        <dbReference type="Pfam" id="PF00528"/>
    </source>
</evidence>
<feature type="domain" description="UspA" evidence="10">
    <location>
        <begin position="310"/>
        <end position="408"/>
    </location>
</feature>
<evidence type="ECO:0000256" key="8">
    <source>
        <dbReference type="SAM" id="Phobius"/>
    </source>
</evidence>
<dbReference type="Proteomes" id="UP000590647">
    <property type="component" value="Unassembled WGS sequence"/>
</dbReference>
<keyword evidence="12" id="KW-1185">Reference proteome</keyword>
<evidence type="ECO:0000256" key="3">
    <source>
        <dbReference type="ARBA" id="ARBA00022475"/>
    </source>
</evidence>
<reference evidence="11 12" key="1">
    <citation type="submission" date="2020-08" db="EMBL/GenBank/DDBJ databases">
        <title>Sequencing the genomes of 1000 actinobacteria strains.</title>
        <authorList>
            <person name="Klenk H.-P."/>
        </authorList>
    </citation>
    <scope>NUCLEOTIDE SEQUENCE [LARGE SCALE GENOMIC DNA]</scope>
    <source>
        <strain evidence="11 12">DSM 40084</strain>
    </source>
</reference>
<dbReference type="Pfam" id="PF00528">
    <property type="entry name" value="BPD_transp_1"/>
    <property type="match status" value="1"/>
</dbReference>
<evidence type="ECO:0000256" key="7">
    <source>
        <dbReference type="SAM" id="MobiDB-lite"/>
    </source>
</evidence>
<feature type="compositionally biased region" description="Low complexity" evidence="7">
    <location>
        <begin position="423"/>
        <end position="437"/>
    </location>
</feature>
<evidence type="ECO:0000256" key="4">
    <source>
        <dbReference type="ARBA" id="ARBA00022692"/>
    </source>
</evidence>
<keyword evidence="5 8" id="KW-1133">Transmembrane helix</keyword>
<dbReference type="SUPFAM" id="SSF161098">
    <property type="entry name" value="MetI-like"/>
    <property type="match status" value="1"/>
</dbReference>
<feature type="domain" description="ABC transmembrane type-1" evidence="9">
    <location>
        <begin position="103"/>
        <end position="194"/>
    </location>
</feature>
<feature type="transmembrane region" description="Helical" evidence="8">
    <location>
        <begin position="87"/>
        <end position="113"/>
    </location>
</feature>
<feature type="domain" description="UspA" evidence="10">
    <location>
        <begin position="231"/>
        <end position="299"/>
    </location>
</feature>
<evidence type="ECO:0000256" key="1">
    <source>
        <dbReference type="ARBA" id="ARBA00004651"/>
    </source>
</evidence>
<dbReference type="InterPro" id="IPR014729">
    <property type="entry name" value="Rossmann-like_a/b/a_fold"/>
</dbReference>
<dbReference type="Gene3D" id="3.40.50.620">
    <property type="entry name" value="HUPs"/>
    <property type="match status" value="2"/>
</dbReference>
<sequence>MAEAAVERTWRSYGPNRRSTRTVRVRASVALVALTVLAVLLVPPLVQLDQQAVNLAAKLRPPSWAHPFGTDDVGRDLLLRCVYGLRASLLVGVAAALTATVIGTAVGATAGALGGWADRGVMRLADTFSSVPHLLLGIFIVAMFRPGIWPVVASVALTHWPSTARIADAEVLSLRSRPYIDAAVAGGASRGRVAIRARRYARGCRSRVCGEAYLPLGPTTLHLAQGSVDRAAERARQRNPDVKITVDIVPEEAEVALLREARHAAAVVTRGRGPIRGALLGSVSRSLATHATGPVIVVRGTSGNRQGTNGRIVIGVGEAATGTAAIRFAFREAEARRCALDAVRVWRRPAHRPLAHPLFTGVPGHHDEDQAATPLDDALRAPEHEHPDVPVHRVTAEGPARHVRPAHALGHGRPARPRRPSTPGAALAAPRPCGARRAPARRLPGRGGAATWKRGAIGVMPTRRRCR</sequence>
<dbReference type="GO" id="GO:0005886">
    <property type="term" value="C:plasma membrane"/>
    <property type="evidence" value="ECO:0007669"/>
    <property type="project" value="UniProtKB-SubCell"/>
</dbReference>
<proteinExistence type="predicted"/>
<dbReference type="GO" id="GO:0055085">
    <property type="term" value="P:transmembrane transport"/>
    <property type="evidence" value="ECO:0007669"/>
    <property type="project" value="InterPro"/>
</dbReference>
<dbReference type="AlphaFoldDB" id="A0A7W9HC38"/>
<dbReference type="EMBL" id="JACHNE010000001">
    <property type="protein sequence ID" value="MBB5799545.1"/>
    <property type="molecule type" value="Genomic_DNA"/>
</dbReference>
<feature type="region of interest" description="Disordered" evidence="7">
    <location>
        <begin position="406"/>
        <end position="449"/>
    </location>
</feature>
<evidence type="ECO:0000256" key="6">
    <source>
        <dbReference type="ARBA" id="ARBA00023136"/>
    </source>
</evidence>
<dbReference type="InterPro" id="IPR006016">
    <property type="entry name" value="UspA"/>
</dbReference>
<dbReference type="PANTHER" id="PTHR43386">
    <property type="entry name" value="OLIGOPEPTIDE TRANSPORT SYSTEM PERMEASE PROTEIN APPC"/>
    <property type="match status" value="1"/>
</dbReference>
<dbReference type="Gene3D" id="1.10.3720.10">
    <property type="entry name" value="MetI-like"/>
    <property type="match status" value="1"/>
</dbReference>
<feature type="transmembrane region" description="Helical" evidence="8">
    <location>
        <begin position="134"/>
        <end position="157"/>
    </location>
</feature>